<dbReference type="AlphaFoldDB" id="A0A919RLG5"/>
<feature type="transmembrane region" description="Helical" evidence="1">
    <location>
        <begin position="65"/>
        <end position="83"/>
    </location>
</feature>
<keyword evidence="1" id="KW-0812">Transmembrane</keyword>
<comment type="caution">
    <text evidence="2">The sequence shown here is derived from an EMBL/GenBank/DDBJ whole genome shotgun (WGS) entry which is preliminary data.</text>
</comment>
<organism evidence="2 3">
    <name type="scientific">Sinosporangium siamense</name>
    <dbReference type="NCBI Taxonomy" id="1367973"/>
    <lineage>
        <taxon>Bacteria</taxon>
        <taxon>Bacillati</taxon>
        <taxon>Actinomycetota</taxon>
        <taxon>Actinomycetes</taxon>
        <taxon>Streptosporangiales</taxon>
        <taxon>Streptosporangiaceae</taxon>
        <taxon>Sinosporangium</taxon>
    </lineage>
</organism>
<sequence>MTPGGRPLRLTRAGVFAVVCATVSAAGHALAGGGAVVPAALGLGFLGALIFAYALTGRERGPRTVLAASVGVQTLLHQMFGWASPLPEFHGAHRGSGLGMAAVHLVVAVLTGWWLYRGESALGLMLRLWGGPTLALWLWPLAVPPGVAAPRYAAPPEVLESPILRVIVSAIHRRGPPVVTHTG</sequence>
<keyword evidence="1" id="KW-0472">Membrane</keyword>
<evidence type="ECO:0000313" key="2">
    <source>
        <dbReference type="EMBL" id="GII95382.1"/>
    </source>
</evidence>
<evidence type="ECO:0000256" key="1">
    <source>
        <dbReference type="SAM" id="Phobius"/>
    </source>
</evidence>
<accession>A0A919RLG5</accession>
<proteinExistence type="predicted"/>
<name>A0A919RLG5_9ACTN</name>
<feature type="transmembrane region" description="Helical" evidence="1">
    <location>
        <begin position="95"/>
        <end position="116"/>
    </location>
</feature>
<keyword evidence="3" id="KW-1185">Reference proteome</keyword>
<dbReference type="Proteomes" id="UP000606172">
    <property type="component" value="Unassembled WGS sequence"/>
</dbReference>
<dbReference type="EMBL" id="BOOW01000035">
    <property type="protein sequence ID" value="GII95382.1"/>
    <property type="molecule type" value="Genomic_DNA"/>
</dbReference>
<dbReference type="RefSeq" id="WP_204030437.1">
    <property type="nucleotide sequence ID" value="NZ_BOOW01000035.1"/>
</dbReference>
<protein>
    <submittedName>
        <fullName evidence="2">Uncharacterized protein</fullName>
    </submittedName>
</protein>
<reference evidence="2" key="1">
    <citation type="submission" date="2021-01" db="EMBL/GenBank/DDBJ databases">
        <title>Whole genome shotgun sequence of Sinosporangium siamense NBRC 109515.</title>
        <authorList>
            <person name="Komaki H."/>
            <person name="Tamura T."/>
        </authorList>
    </citation>
    <scope>NUCLEOTIDE SEQUENCE</scope>
    <source>
        <strain evidence="2">NBRC 109515</strain>
    </source>
</reference>
<evidence type="ECO:0000313" key="3">
    <source>
        <dbReference type="Proteomes" id="UP000606172"/>
    </source>
</evidence>
<feature type="transmembrane region" description="Helical" evidence="1">
    <location>
        <begin position="35"/>
        <end position="53"/>
    </location>
</feature>
<gene>
    <name evidence="2" type="ORF">Ssi02_56130</name>
</gene>
<keyword evidence="1" id="KW-1133">Transmembrane helix</keyword>